<name>A0ABR3J6J8_9AGAR</name>
<dbReference type="PROSITE" id="PS50181">
    <property type="entry name" value="FBOX"/>
    <property type="match status" value="1"/>
</dbReference>
<keyword evidence="4" id="KW-1185">Reference proteome</keyword>
<accession>A0ABR3J6J8</accession>
<dbReference type="InterPro" id="IPR036047">
    <property type="entry name" value="F-box-like_dom_sf"/>
</dbReference>
<dbReference type="EMBL" id="JASNQZ010000011">
    <property type="protein sequence ID" value="KAL0951274.1"/>
    <property type="molecule type" value="Genomic_DNA"/>
</dbReference>
<dbReference type="Gene3D" id="1.20.1280.50">
    <property type="match status" value="1"/>
</dbReference>
<evidence type="ECO:0000313" key="4">
    <source>
        <dbReference type="Proteomes" id="UP001556367"/>
    </source>
</evidence>
<dbReference type="Gene3D" id="3.80.10.10">
    <property type="entry name" value="Ribonuclease Inhibitor"/>
    <property type="match status" value="1"/>
</dbReference>
<evidence type="ECO:0000313" key="3">
    <source>
        <dbReference type="EMBL" id="KAL0951274.1"/>
    </source>
</evidence>
<gene>
    <name evidence="3" type="ORF">HGRIS_007988</name>
</gene>
<dbReference type="SUPFAM" id="SSF81383">
    <property type="entry name" value="F-box domain"/>
    <property type="match status" value="1"/>
</dbReference>
<feature type="compositionally biased region" description="Acidic residues" evidence="1">
    <location>
        <begin position="481"/>
        <end position="504"/>
    </location>
</feature>
<evidence type="ECO:0000256" key="1">
    <source>
        <dbReference type="SAM" id="MobiDB-lite"/>
    </source>
</evidence>
<feature type="domain" description="F-box" evidence="2">
    <location>
        <begin position="25"/>
        <end position="79"/>
    </location>
</feature>
<protein>
    <recommendedName>
        <fullName evidence="2">F-box domain-containing protein</fullName>
    </recommendedName>
</protein>
<sequence>MNALLGEIMDTAPGPDAIVVSDSSINYIDTLPLEVLLLLFKQVTTQHPGADDPYTITLSHVCARWRRAVEDAPELWSTLFITPLHDSPSVTRHYLINSKSLTLDIILDLRNGFFDYISPDIVDSLVENSWRWRRFSLVTPVIDTCLPLYKALSAPCLEELNITVNESMIWLLGHIPSPQPIPATMPSLRTLRLDSFGSPIAFSLSHITTLELDSFRSNASILRAILSASPELGTLIMLDFHADLTNSMSEISTAPIHASRLTRLATAFSPAHTTLLCPCGLSLIQAPLLQHLELQFDLIKDVQGHLSFDTGNRYGNVRFLQLQGLPPVVGIPNRAFPLDAFPSLEYLRLDEMATFMELASYFSSSDQTRRCGELSKKLKYIEFESHYPNDARQFFNNLGEPYCNIPLTVYLPRLPWIAEEIERNSIDLGPSLLVKLAPSTSSSLIRERTAAQASHWLDSDSDSLGELSDAREEASEWVYESWEDGDDDGEYEEYDEYDDDFHYD</sequence>
<proteinExistence type="predicted"/>
<dbReference type="InterPro" id="IPR001810">
    <property type="entry name" value="F-box_dom"/>
</dbReference>
<dbReference type="Proteomes" id="UP001556367">
    <property type="component" value="Unassembled WGS sequence"/>
</dbReference>
<organism evidence="3 4">
    <name type="scientific">Hohenbuehelia grisea</name>
    <dbReference type="NCBI Taxonomy" id="104357"/>
    <lineage>
        <taxon>Eukaryota</taxon>
        <taxon>Fungi</taxon>
        <taxon>Dikarya</taxon>
        <taxon>Basidiomycota</taxon>
        <taxon>Agaricomycotina</taxon>
        <taxon>Agaricomycetes</taxon>
        <taxon>Agaricomycetidae</taxon>
        <taxon>Agaricales</taxon>
        <taxon>Pleurotineae</taxon>
        <taxon>Pleurotaceae</taxon>
        <taxon>Hohenbuehelia</taxon>
    </lineage>
</organism>
<dbReference type="Pfam" id="PF12937">
    <property type="entry name" value="F-box-like"/>
    <property type="match status" value="1"/>
</dbReference>
<comment type="caution">
    <text evidence="3">The sequence shown here is derived from an EMBL/GenBank/DDBJ whole genome shotgun (WGS) entry which is preliminary data.</text>
</comment>
<feature type="region of interest" description="Disordered" evidence="1">
    <location>
        <begin position="478"/>
        <end position="504"/>
    </location>
</feature>
<evidence type="ECO:0000259" key="2">
    <source>
        <dbReference type="PROSITE" id="PS50181"/>
    </source>
</evidence>
<reference evidence="4" key="1">
    <citation type="submission" date="2024-06" db="EMBL/GenBank/DDBJ databases">
        <title>Multi-omics analyses provide insights into the biosynthesis of the anticancer antibiotic pleurotin in Hohenbuehelia grisea.</title>
        <authorList>
            <person name="Weaver J.A."/>
            <person name="Alberti F."/>
        </authorList>
    </citation>
    <scope>NUCLEOTIDE SEQUENCE [LARGE SCALE GENOMIC DNA]</scope>
    <source>
        <strain evidence="4">T-177</strain>
    </source>
</reference>
<dbReference type="InterPro" id="IPR032675">
    <property type="entry name" value="LRR_dom_sf"/>
</dbReference>